<dbReference type="InterPro" id="IPR003594">
    <property type="entry name" value="HATPase_dom"/>
</dbReference>
<dbReference type="PROSITE" id="PS50885">
    <property type="entry name" value="HAMP"/>
    <property type="match status" value="1"/>
</dbReference>
<proteinExistence type="predicted"/>
<dbReference type="FunFam" id="3.30.565.10:FF:000006">
    <property type="entry name" value="Sensor histidine kinase WalK"/>
    <property type="match status" value="1"/>
</dbReference>
<dbReference type="OrthoDB" id="9813151at2"/>
<evidence type="ECO:0000256" key="11">
    <source>
        <dbReference type="SAM" id="Phobius"/>
    </source>
</evidence>
<keyword evidence="15" id="KW-1185">Reference proteome</keyword>
<evidence type="ECO:0000256" key="4">
    <source>
        <dbReference type="ARBA" id="ARBA00022553"/>
    </source>
</evidence>
<keyword evidence="10 11" id="KW-0472">Membrane</keyword>
<dbReference type="PRINTS" id="PR00344">
    <property type="entry name" value="BCTRLSENSOR"/>
</dbReference>
<evidence type="ECO:0000256" key="8">
    <source>
        <dbReference type="ARBA" id="ARBA00022989"/>
    </source>
</evidence>
<evidence type="ECO:0000259" key="13">
    <source>
        <dbReference type="PROSITE" id="PS50885"/>
    </source>
</evidence>
<dbReference type="AlphaFoldDB" id="A0A401ZQI3"/>
<dbReference type="EC" id="2.7.13.3" evidence="3"/>
<dbReference type="SMART" id="SM00304">
    <property type="entry name" value="HAMP"/>
    <property type="match status" value="1"/>
</dbReference>
<dbReference type="Pfam" id="PF00512">
    <property type="entry name" value="HisKA"/>
    <property type="match status" value="1"/>
</dbReference>
<dbReference type="InterPro" id="IPR005467">
    <property type="entry name" value="His_kinase_dom"/>
</dbReference>
<evidence type="ECO:0000256" key="7">
    <source>
        <dbReference type="ARBA" id="ARBA00022777"/>
    </source>
</evidence>
<evidence type="ECO:0000256" key="1">
    <source>
        <dbReference type="ARBA" id="ARBA00000085"/>
    </source>
</evidence>
<gene>
    <name evidence="14" type="ORF">KDAU_64970</name>
</gene>
<dbReference type="Gene3D" id="3.30.565.10">
    <property type="entry name" value="Histidine kinase-like ATPase, C-terminal domain"/>
    <property type="match status" value="1"/>
</dbReference>
<evidence type="ECO:0000256" key="10">
    <source>
        <dbReference type="ARBA" id="ARBA00023136"/>
    </source>
</evidence>
<dbReference type="RefSeq" id="WP_160146262.1">
    <property type="nucleotide sequence ID" value="NZ_BIFQ01000002.1"/>
</dbReference>
<protein>
    <recommendedName>
        <fullName evidence="3">histidine kinase</fullName>
        <ecNumber evidence="3">2.7.13.3</ecNumber>
    </recommendedName>
</protein>
<dbReference type="Proteomes" id="UP000287224">
    <property type="component" value="Unassembled WGS sequence"/>
</dbReference>
<keyword evidence="9" id="KW-0902">Two-component regulatory system</keyword>
<evidence type="ECO:0000259" key="12">
    <source>
        <dbReference type="PROSITE" id="PS50109"/>
    </source>
</evidence>
<dbReference type="Pfam" id="PF00672">
    <property type="entry name" value="HAMP"/>
    <property type="match status" value="1"/>
</dbReference>
<evidence type="ECO:0000256" key="6">
    <source>
        <dbReference type="ARBA" id="ARBA00022692"/>
    </source>
</evidence>
<feature type="domain" description="Histidine kinase" evidence="12">
    <location>
        <begin position="291"/>
        <end position="514"/>
    </location>
</feature>
<keyword evidence="4" id="KW-0597">Phosphoprotein</keyword>
<keyword evidence="6 11" id="KW-0812">Transmembrane</keyword>
<evidence type="ECO:0000256" key="3">
    <source>
        <dbReference type="ARBA" id="ARBA00012438"/>
    </source>
</evidence>
<comment type="catalytic activity">
    <reaction evidence="1">
        <text>ATP + protein L-histidine = ADP + protein N-phospho-L-histidine.</text>
        <dbReference type="EC" id="2.7.13.3"/>
    </reaction>
</comment>
<dbReference type="Gene3D" id="1.10.287.130">
    <property type="match status" value="1"/>
</dbReference>
<dbReference type="PANTHER" id="PTHR45436">
    <property type="entry name" value="SENSOR HISTIDINE KINASE YKOH"/>
    <property type="match status" value="1"/>
</dbReference>
<reference evidence="15" key="1">
    <citation type="submission" date="2018-12" db="EMBL/GenBank/DDBJ databases">
        <title>Tengunoibacter tsumagoiensis gen. nov., sp. nov., Dictyobacter kobayashii sp. nov., D. alpinus sp. nov., and D. joshuensis sp. nov. and description of Dictyobacteraceae fam. nov. within the order Ktedonobacterales isolated from Tengu-no-mugimeshi.</title>
        <authorList>
            <person name="Wang C.M."/>
            <person name="Zheng Y."/>
            <person name="Sakai Y."/>
            <person name="Toyoda A."/>
            <person name="Minakuchi Y."/>
            <person name="Abe K."/>
            <person name="Yokota A."/>
            <person name="Yabe S."/>
        </authorList>
    </citation>
    <scope>NUCLEOTIDE SEQUENCE [LARGE SCALE GENOMIC DNA]</scope>
    <source>
        <strain evidence="15">S-27</strain>
    </source>
</reference>
<evidence type="ECO:0000313" key="15">
    <source>
        <dbReference type="Proteomes" id="UP000287224"/>
    </source>
</evidence>
<dbReference type="InterPro" id="IPR050428">
    <property type="entry name" value="TCS_sensor_his_kinase"/>
</dbReference>
<dbReference type="GO" id="GO:0000155">
    <property type="term" value="F:phosphorelay sensor kinase activity"/>
    <property type="evidence" value="ECO:0007669"/>
    <property type="project" value="InterPro"/>
</dbReference>
<dbReference type="CDD" id="cd00082">
    <property type="entry name" value="HisKA"/>
    <property type="match status" value="1"/>
</dbReference>
<name>A0A401ZQI3_9CHLR</name>
<dbReference type="PANTHER" id="PTHR45436:SF5">
    <property type="entry name" value="SENSOR HISTIDINE KINASE TRCS"/>
    <property type="match status" value="1"/>
</dbReference>
<dbReference type="SUPFAM" id="SSF158472">
    <property type="entry name" value="HAMP domain-like"/>
    <property type="match status" value="1"/>
</dbReference>
<feature type="domain" description="HAMP" evidence="13">
    <location>
        <begin position="231"/>
        <end position="283"/>
    </location>
</feature>
<dbReference type="InterPro" id="IPR003660">
    <property type="entry name" value="HAMP_dom"/>
</dbReference>
<evidence type="ECO:0000313" key="14">
    <source>
        <dbReference type="EMBL" id="GCE09168.1"/>
    </source>
</evidence>
<dbReference type="CDD" id="cd00075">
    <property type="entry name" value="HATPase"/>
    <property type="match status" value="1"/>
</dbReference>
<organism evidence="14 15">
    <name type="scientific">Dictyobacter aurantiacus</name>
    <dbReference type="NCBI Taxonomy" id="1936993"/>
    <lineage>
        <taxon>Bacteria</taxon>
        <taxon>Bacillati</taxon>
        <taxon>Chloroflexota</taxon>
        <taxon>Ktedonobacteria</taxon>
        <taxon>Ktedonobacterales</taxon>
        <taxon>Dictyobacteraceae</taxon>
        <taxon>Dictyobacter</taxon>
    </lineage>
</organism>
<dbReference type="SMART" id="SM00388">
    <property type="entry name" value="HisKA"/>
    <property type="match status" value="1"/>
</dbReference>
<evidence type="ECO:0000256" key="2">
    <source>
        <dbReference type="ARBA" id="ARBA00004370"/>
    </source>
</evidence>
<dbReference type="Gene3D" id="6.10.340.10">
    <property type="match status" value="1"/>
</dbReference>
<comment type="subcellular location">
    <subcellularLocation>
        <location evidence="2">Membrane</location>
    </subcellularLocation>
</comment>
<sequence length="514" mass="57107">MQTTVLLVGQTQRLLRFFHSLRFRLMLWYLLILGLALCAFSAAIYVFEAYTSYQNLDTILNPTIEQETSFYDAQSGQVTASSTNVLVILQNPQGDITQVMPAVPSSVLPALSSDLSHIKDWGKGQLWSTSRDSFTSAAHNNQGLLFTSGGSPVFTSAGSSIAADLGGAWDGYAIQRVTITNWQNHQPVAFLYVGVPSSNIPEQLRQLLASLAVATSLVVLFSSAGGYWLAARATRPVQTITRTAQEISATDLHRRLNLQQRDEIGELATTFDLMLDRLERAFERQRQFTADASHELRTPLSIVTTETERILQRPRTTQEYTQALSIILQEQQRMTRLVGDLLTLARADQGQSVLKRERVDLSEIVVDAAEDLAHLAERNAIEIRLSGLDELMVWGDRLYLTQLCLNLLENALKYSAQFGKQVEVKLSQDQSYARLQVIDQGPGIEAAHLPHLFERFYRVDQSRTHTRPTENASLPSGSGLGLSIARWIVEEHGGSIQVRSSPGEGSVFDVCFPL</sequence>
<dbReference type="InterPro" id="IPR036097">
    <property type="entry name" value="HisK_dim/P_sf"/>
</dbReference>
<feature type="transmembrane region" description="Helical" evidence="11">
    <location>
        <begin position="207"/>
        <end position="230"/>
    </location>
</feature>
<feature type="transmembrane region" description="Helical" evidence="11">
    <location>
        <begin position="26"/>
        <end position="47"/>
    </location>
</feature>
<dbReference type="InterPro" id="IPR004358">
    <property type="entry name" value="Sig_transdc_His_kin-like_C"/>
</dbReference>
<keyword evidence="8 11" id="KW-1133">Transmembrane helix</keyword>
<dbReference type="FunFam" id="1.10.287.130:FF:000001">
    <property type="entry name" value="Two-component sensor histidine kinase"/>
    <property type="match status" value="1"/>
</dbReference>
<dbReference type="CDD" id="cd06225">
    <property type="entry name" value="HAMP"/>
    <property type="match status" value="1"/>
</dbReference>
<dbReference type="EMBL" id="BIFQ01000002">
    <property type="protein sequence ID" value="GCE09168.1"/>
    <property type="molecule type" value="Genomic_DNA"/>
</dbReference>
<keyword evidence="5" id="KW-0808">Transferase</keyword>
<dbReference type="SMART" id="SM00387">
    <property type="entry name" value="HATPase_c"/>
    <property type="match status" value="1"/>
</dbReference>
<dbReference type="GO" id="GO:0005886">
    <property type="term" value="C:plasma membrane"/>
    <property type="evidence" value="ECO:0007669"/>
    <property type="project" value="TreeGrafter"/>
</dbReference>
<dbReference type="InterPro" id="IPR003661">
    <property type="entry name" value="HisK_dim/P_dom"/>
</dbReference>
<evidence type="ECO:0000256" key="9">
    <source>
        <dbReference type="ARBA" id="ARBA00023012"/>
    </source>
</evidence>
<dbReference type="InterPro" id="IPR036890">
    <property type="entry name" value="HATPase_C_sf"/>
</dbReference>
<dbReference type="Pfam" id="PF02518">
    <property type="entry name" value="HATPase_c"/>
    <property type="match status" value="1"/>
</dbReference>
<accession>A0A401ZQI3</accession>
<evidence type="ECO:0000256" key="5">
    <source>
        <dbReference type="ARBA" id="ARBA00022679"/>
    </source>
</evidence>
<dbReference type="SUPFAM" id="SSF47384">
    <property type="entry name" value="Homodimeric domain of signal transducing histidine kinase"/>
    <property type="match status" value="1"/>
</dbReference>
<dbReference type="PROSITE" id="PS50109">
    <property type="entry name" value="HIS_KIN"/>
    <property type="match status" value="1"/>
</dbReference>
<dbReference type="SUPFAM" id="SSF55874">
    <property type="entry name" value="ATPase domain of HSP90 chaperone/DNA topoisomerase II/histidine kinase"/>
    <property type="match status" value="1"/>
</dbReference>
<comment type="caution">
    <text evidence="14">The sequence shown here is derived from an EMBL/GenBank/DDBJ whole genome shotgun (WGS) entry which is preliminary data.</text>
</comment>
<keyword evidence="7 14" id="KW-0418">Kinase</keyword>